<organism evidence="1 2">
    <name type="scientific">Roseovarius mucosus DSM 17069</name>
    <dbReference type="NCBI Taxonomy" id="1288298"/>
    <lineage>
        <taxon>Bacteria</taxon>
        <taxon>Pseudomonadati</taxon>
        <taxon>Pseudomonadota</taxon>
        <taxon>Alphaproteobacteria</taxon>
        <taxon>Rhodobacterales</taxon>
        <taxon>Roseobacteraceae</taxon>
        <taxon>Roseovarius</taxon>
    </lineage>
</organism>
<evidence type="ECO:0000313" key="1">
    <source>
        <dbReference type="EMBL" id="KGM89866.1"/>
    </source>
</evidence>
<name>A0A0A0HSI2_9RHOB</name>
<gene>
    <name evidence="1" type="ORF">rosmuc_00464</name>
</gene>
<sequence length="439" mass="45565">MSDVSARLDLPFIAPSQAQKHVTHNEAVQRLDLLVQMALDGFEATEPPTAPETGARYALGQGAMGDWAGQDGQIAVFLGEAWTFVAPQEGWIATARGTADLRLYQEGAWQRFPERIERLGIATDADALNRLSVAAGATLLSHAGEGHQLKINKATAAATASLLFQTGFSGRAEMGIAGQDDFTIKVSADGATWTEALRVNAQTGHLGGAGVQSNPTDATAGRVLLTGAGGLLASIPPSVTDLNDAALAGFYNYAGAAANKPFSQGGAVLVISTNASRTLQLAYEHSSGRTAIRYVSDAPPASGSWHQWREIYHQNSVLGAVSQSNGVPTGAVIERGSNANGEYVRFADGTQICTRQITLGAPNVADGAGFSGATSTNWTYPAGFAPGITPSIGGACTNVGKVWVSSFVASNTAASLIAERFTPVATAPVSNVFAIGRWF</sequence>
<proteinExistence type="predicted"/>
<dbReference type="HOGENOM" id="CLU_021954_0_1_5"/>
<dbReference type="EMBL" id="AONH01000001">
    <property type="protein sequence ID" value="KGM89866.1"/>
    <property type="molecule type" value="Genomic_DNA"/>
</dbReference>
<reference evidence="1 2" key="1">
    <citation type="submission" date="2013-01" db="EMBL/GenBank/DDBJ databases">
        <authorList>
            <person name="Fiebig A."/>
            <person name="Goeker M."/>
            <person name="Klenk H.-P.P."/>
        </authorList>
    </citation>
    <scope>NUCLEOTIDE SEQUENCE [LARGE SCALE GENOMIC DNA]</scope>
    <source>
        <strain evidence="1 2">DSM 17069</strain>
    </source>
</reference>
<dbReference type="Pfam" id="PF10983">
    <property type="entry name" value="DUF2793"/>
    <property type="match status" value="1"/>
</dbReference>
<dbReference type="InterPro" id="IPR021251">
    <property type="entry name" value="DUF2793"/>
</dbReference>
<evidence type="ECO:0008006" key="3">
    <source>
        <dbReference type="Google" id="ProtNLM"/>
    </source>
</evidence>
<dbReference type="OrthoDB" id="564699at2"/>
<dbReference type="RefSeq" id="WP_052115459.1">
    <property type="nucleotide sequence ID" value="NZ_KN293991.1"/>
</dbReference>
<dbReference type="Proteomes" id="UP000030021">
    <property type="component" value="Unassembled WGS sequence"/>
</dbReference>
<evidence type="ECO:0000313" key="2">
    <source>
        <dbReference type="Proteomes" id="UP000030021"/>
    </source>
</evidence>
<accession>A0A0A0HSI2</accession>
<protein>
    <recommendedName>
        <fullName evidence="3">DUF2793 domain-containing protein</fullName>
    </recommendedName>
</protein>
<dbReference type="eggNOG" id="ENOG502Z7PY">
    <property type="taxonomic scope" value="Bacteria"/>
</dbReference>
<dbReference type="AlphaFoldDB" id="A0A0A0HSI2"/>
<dbReference type="CDD" id="cd19958">
    <property type="entry name" value="pyocin_knob"/>
    <property type="match status" value="1"/>
</dbReference>
<comment type="caution">
    <text evidence="1">The sequence shown here is derived from an EMBL/GenBank/DDBJ whole genome shotgun (WGS) entry which is preliminary data.</text>
</comment>
<dbReference type="PATRIC" id="fig|1288298.3.peg.463"/>